<feature type="transmembrane region" description="Helical" evidence="2">
    <location>
        <begin position="39"/>
        <end position="61"/>
    </location>
</feature>
<evidence type="ECO:0000256" key="2">
    <source>
        <dbReference type="SAM" id="Phobius"/>
    </source>
</evidence>
<accession>V7B7Z8</accession>
<evidence type="ECO:0000313" key="3">
    <source>
        <dbReference type="EMBL" id="ESW13949.1"/>
    </source>
</evidence>
<proteinExistence type="predicted"/>
<evidence type="ECO:0000313" key="4">
    <source>
        <dbReference type="Proteomes" id="UP000000226"/>
    </source>
</evidence>
<organism evidence="3 4">
    <name type="scientific">Phaseolus vulgaris</name>
    <name type="common">Kidney bean</name>
    <name type="synonym">French bean</name>
    <dbReference type="NCBI Taxonomy" id="3885"/>
    <lineage>
        <taxon>Eukaryota</taxon>
        <taxon>Viridiplantae</taxon>
        <taxon>Streptophyta</taxon>
        <taxon>Embryophyta</taxon>
        <taxon>Tracheophyta</taxon>
        <taxon>Spermatophyta</taxon>
        <taxon>Magnoliopsida</taxon>
        <taxon>eudicotyledons</taxon>
        <taxon>Gunneridae</taxon>
        <taxon>Pentapetalae</taxon>
        <taxon>rosids</taxon>
        <taxon>fabids</taxon>
        <taxon>Fabales</taxon>
        <taxon>Fabaceae</taxon>
        <taxon>Papilionoideae</taxon>
        <taxon>50 kb inversion clade</taxon>
        <taxon>NPAAA clade</taxon>
        <taxon>indigoferoid/millettioid clade</taxon>
        <taxon>Phaseoleae</taxon>
        <taxon>Phaseolus</taxon>
    </lineage>
</organism>
<name>V7B7Z8_PHAVU</name>
<protein>
    <submittedName>
        <fullName evidence="3">Uncharacterized protein</fullName>
    </submittedName>
</protein>
<feature type="region of interest" description="Disordered" evidence="1">
    <location>
        <begin position="89"/>
        <end position="112"/>
    </location>
</feature>
<dbReference type="Proteomes" id="UP000000226">
    <property type="component" value="Chromosome 8"/>
</dbReference>
<evidence type="ECO:0000256" key="1">
    <source>
        <dbReference type="SAM" id="MobiDB-lite"/>
    </source>
</evidence>
<keyword evidence="2" id="KW-0812">Transmembrane</keyword>
<keyword evidence="2" id="KW-0472">Membrane</keyword>
<reference evidence="4" key="1">
    <citation type="journal article" date="2014" name="Nat. Genet.">
        <title>A reference genome for common bean and genome-wide analysis of dual domestications.</title>
        <authorList>
            <person name="Schmutz J."/>
            <person name="McClean P.E."/>
            <person name="Mamidi S."/>
            <person name="Wu G.A."/>
            <person name="Cannon S.B."/>
            <person name="Grimwood J."/>
            <person name="Jenkins J."/>
            <person name="Shu S."/>
            <person name="Song Q."/>
            <person name="Chavarro C."/>
            <person name="Torres-Torres M."/>
            <person name="Geffroy V."/>
            <person name="Moghaddam S.M."/>
            <person name="Gao D."/>
            <person name="Abernathy B."/>
            <person name="Barry K."/>
            <person name="Blair M."/>
            <person name="Brick M.A."/>
            <person name="Chovatia M."/>
            <person name="Gepts P."/>
            <person name="Goodstein D.M."/>
            <person name="Gonzales M."/>
            <person name="Hellsten U."/>
            <person name="Hyten D.L."/>
            <person name="Jia G."/>
            <person name="Kelly J.D."/>
            <person name="Kudrna D."/>
            <person name="Lee R."/>
            <person name="Richard M.M."/>
            <person name="Miklas P.N."/>
            <person name="Osorno J.M."/>
            <person name="Rodrigues J."/>
            <person name="Thareau V."/>
            <person name="Urrea C.A."/>
            <person name="Wang M."/>
            <person name="Yu Y."/>
            <person name="Zhang M."/>
            <person name="Wing R.A."/>
            <person name="Cregan P.B."/>
            <person name="Rokhsar D.S."/>
            <person name="Jackson S.A."/>
        </authorList>
    </citation>
    <scope>NUCLEOTIDE SEQUENCE [LARGE SCALE GENOMIC DNA]</scope>
    <source>
        <strain evidence="4">cv. G19833</strain>
    </source>
</reference>
<dbReference type="EMBL" id="CM002295">
    <property type="protein sequence ID" value="ESW13949.1"/>
    <property type="molecule type" value="Genomic_DNA"/>
</dbReference>
<keyword evidence="2" id="KW-1133">Transmembrane helix</keyword>
<sequence length="112" mass="12614">MRRKLCFGWSGLIGFGTVIGRLQRPVSIQHKDVNSKQLLPWWILVVIIVMFLLVLAIVTAYKVWRMTGRSRAPTPAPLQMAEERVVEEASFPPPSLSSSPSDPFPLSFHNGR</sequence>
<feature type="compositionally biased region" description="Low complexity" evidence="1">
    <location>
        <begin position="96"/>
        <end position="112"/>
    </location>
</feature>
<gene>
    <name evidence="3" type="ORF">PHAVU_008G240100g</name>
</gene>
<dbReference type="Gramene" id="ESW13949">
    <property type="protein sequence ID" value="ESW13949"/>
    <property type="gene ID" value="PHAVU_008G240100g"/>
</dbReference>
<keyword evidence="4" id="KW-1185">Reference proteome</keyword>
<dbReference type="AlphaFoldDB" id="V7B7Z8"/>